<dbReference type="GeneID" id="8241682"/>
<feature type="domain" description="Pex N-terminal" evidence="14">
    <location>
        <begin position="23"/>
        <end position="317"/>
    </location>
</feature>
<dbReference type="FunCoup" id="C1E1I7">
    <property type="interactions" value="1867"/>
</dbReference>
<evidence type="ECO:0000256" key="2">
    <source>
        <dbReference type="ARBA" id="ARBA00004906"/>
    </source>
</evidence>
<feature type="region of interest" description="Disordered" evidence="13">
    <location>
        <begin position="85"/>
        <end position="117"/>
    </location>
</feature>
<sequence>MQFQVDAGDSRPTFFELVATDRLVPSLRAALVYSLRTLAERRPGVTRILDHEAEAFALLMLLVEAHSFATSDGSLAEGLYGLQRRGGRGGRGGRAAVARGGLLRSGDDDGGNGARRSRRIGGKQRLLSVLVLVGLPYAREKLDALYPPGRSSRDEGARDGDDDDARGGRRARGGSSPTPAAPSSSSSASAVSGASVRAGAAAAFVSAYPWIHAGWEAVVFWCWLRYLLKDGTTHDPSLATLRLAVVRASPSEVTARRARVESARASRVNRLSSSPSWMTRVVGPTALRAGHFALDHAQGGLMAAVVGFKLLEWWYGSAEDAVFRDRSHPPPPPPPRTAPHPRARCVVPRDPALCPLCRRRCSQPAVVRTSGWVFCHPCVVDEVRRFGRCPVTLAAAAEGDVVRLFSE</sequence>
<dbReference type="KEGG" id="mis:MICPUN_80117"/>
<dbReference type="EMBL" id="CP001324">
    <property type="protein sequence ID" value="ACO62174.1"/>
    <property type="molecule type" value="Genomic_DNA"/>
</dbReference>
<dbReference type="RefSeq" id="XP_002500916.1">
    <property type="nucleotide sequence ID" value="XM_002500870.1"/>
</dbReference>
<comment type="pathway">
    <text evidence="2">Protein modification; protein ubiquitination.</text>
</comment>
<keyword evidence="9" id="KW-0653">Protein transport</keyword>
<evidence type="ECO:0000256" key="11">
    <source>
        <dbReference type="ARBA" id="ARBA00023136"/>
    </source>
</evidence>
<keyword evidence="10" id="KW-1133">Transmembrane helix</keyword>
<dbReference type="GO" id="GO:0006513">
    <property type="term" value="P:protein monoubiquitination"/>
    <property type="evidence" value="ECO:0007669"/>
    <property type="project" value="TreeGrafter"/>
</dbReference>
<organism evidence="15 16">
    <name type="scientific">Micromonas commoda (strain RCC299 / NOUM17 / CCMP2709)</name>
    <name type="common">Picoplanktonic green alga</name>
    <dbReference type="NCBI Taxonomy" id="296587"/>
    <lineage>
        <taxon>Eukaryota</taxon>
        <taxon>Viridiplantae</taxon>
        <taxon>Chlorophyta</taxon>
        <taxon>Mamiellophyceae</taxon>
        <taxon>Mamiellales</taxon>
        <taxon>Mamiellaceae</taxon>
        <taxon>Micromonas</taxon>
    </lineage>
</organism>
<dbReference type="InterPro" id="IPR006845">
    <property type="entry name" value="Pex_N"/>
</dbReference>
<dbReference type="InterPro" id="IPR017375">
    <property type="entry name" value="PEX12"/>
</dbReference>
<dbReference type="InParanoid" id="C1E1I7"/>
<dbReference type="eggNOG" id="KOG0826">
    <property type="taxonomic scope" value="Eukaryota"/>
</dbReference>
<evidence type="ECO:0000256" key="4">
    <source>
        <dbReference type="ARBA" id="ARBA00022448"/>
    </source>
</evidence>
<dbReference type="Pfam" id="PF04757">
    <property type="entry name" value="Pex2_Pex12"/>
    <property type="match status" value="1"/>
</dbReference>
<evidence type="ECO:0000256" key="9">
    <source>
        <dbReference type="ARBA" id="ARBA00022927"/>
    </source>
</evidence>
<keyword evidence="6" id="KW-0479">Metal-binding</keyword>
<feature type="compositionally biased region" description="Low complexity" evidence="13">
    <location>
        <begin position="173"/>
        <end position="189"/>
    </location>
</feature>
<evidence type="ECO:0000313" key="15">
    <source>
        <dbReference type="EMBL" id="ACO62174.1"/>
    </source>
</evidence>
<dbReference type="PANTHER" id="PTHR12888">
    <property type="entry name" value="PEROXISOME ASSEMBLY PROTEIN 12 PEROXIN-12"/>
    <property type="match status" value="1"/>
</dbReference>
<gene>
    <name evidence="15" type="primary">PEX12</name>
    <name evidence="15" type="ORF">MICPUN_80117</name>
</gene>
<evidence type="ECO:0000256" key="3">
    <source>
        <dbReference type="ARBA" id="ARBA00008704"/>
    </source>
</evidence>
<feature type="compositionally biased region" description="Low complexity" evidence="13">
    <location>
        <begin position="94"/>
        <end position="104"/>
    </location>
</feature>
<evidence type="ECO:0000313" key="16">
    <source>
        <dbReference type="Proteomes" id="UP000002009"/>
    </source>
</evidence>
<keyword evidence="16" id="KW-1185">Reference proteome</keyword>
<evidence type="ECO:0000256" key="13">
    <source>
        <dbReference type="SAM" id="MobiDB-lite"/>
    </source>
</evidence>
<dbReference type="Proteomes" id="UP000002009">
    <property type="component" value="Chromosome 3"/>
</dbReference>
<dbReference type="GO" id="GO:0008270">
    <property type="term" value="F:zinc ion binding"/>
    <property type="evidence" value="ECO:0007669"/>
    <property type="project" value="UniProtKB-KW"/>
</dbReference>
<evidence type="ECO:0000256" key="5">
    <source>
        <dbReference type="ARBA" id="ARBA00022692"/>
    </source>
</evidence>
<reference evidence="15 16" key="1">
    <citation type="journal article" date="2009" name="Science">
        <title>Green evolution and dynamic adaptations revealed by genomes of the marine picoeukaryotes Micromonas.</title>
        <authorList>
            <person name="Worden A.Z."/>
            <person name="Lee J.H."/>
            <person name="Mock T."/>
            <person name="Rouze P."/>
            <person name="Simmons M.P."/>
            <person name="Aerts A.L."/>
            <person name="Allen A.E."/>
            <person name="Cuvelier M.L."/>
            <person name="Derelle E."/>
            <person name="Everett M.V."/>
            <person name="Foulon E."/>
            <person name="Grimwood J."/>
            <person name="Gundlach H."/>
            <person name="Henrissat B."/>
            <person name="Napoli C."/>
            <person name="McDonald S.M."/>
            <person name="Parker M.S."/>
            <person name="Rombauts S."/>
            <person name="Salamov A."/>
            <person name="Von Dassow P."/>
            <person name="Badger J.H."/>
            <person name="Coutinho P.M."/>
            <person name="Demir E."/>
            <person name="Dubchak I."/>
            <person name="Gentemann C."/>
            <person name="Eikrem W."/>
            <person name="Gready J.E."/>
            <person name="John U."/>
            <person name="Lanier W."/>
            <person name="Lindquist E.A."/>
            <person name="Lucas S."/>
            <person name="Mayer K.F."/>
            <person name="Moreau H."/>
            <person name="Not F."/>
            <person name="Otillar R."/>
            <person name="Panaud O."/>
            <person name="Pangilinan J."/>
            <person name="Paulsen I."/>
            <person name="Piegu B."/>
            <person name="Poliakov A."/>
            <person name="Robbens S."/>
            <person name="Schmutz J."/>
            <person name="Toulza E."/>
            <person name="Wyss T."/>
            <person name="Zelensky A."/>
            <person name="Zhou K."/>
            <person name="Armbrust E.V."/>
            <person name="Bhattacharya D."/>
            <person name="Goodenough U.W."/>
            <person name="Van de Peer Y."/>
            <person name="Grigoriev I.V."/>
        </authorList>
    </citation>
    <scope>NUCLEOTIDE SEQUENCE [LARGE SCALE GENOMIC DNA]</scope>
    <source>
        <strain evidence="16">RCC299 / NOUM17</strain>
    </source>
</reference>
<keyword evidence="12" id="KW-0576">Peroxisome</keyword>
<dbReference type="OMA" id="QHYLARC"/>
<keyword evidence="4" id="KW-0813">Transport</keyword>
<name>C1E1I7_MICCC</name>
<evidence type="ECO:0000256" key="1">
    <source>
        <dbReference type="ARBA" id="ARBA00004585"/>
    </source>
</evidence>
<evidence type="ECO:0000256" key="6">
    <source>
        <dbReference type="ARBA" id="ARBA00022723"/>
    </source>
</evidence>
<comment type="subcellular location">
    <subcellularLocation>
        <location evidence="1">Peroxisome membrane</location>
        <topology evidence="1">Multi-pass membrane protein</topology>
    </subcellularLocation>
</comment>
<proteinExistence type="inferred from homology"/>
<dbReference type="GO" id="GO:1990429">
    <property type="term" value="C:peroxisomal importomer complex"/>
    <property type="evidence" value="ECO:0007669"/>
    <property type="project" value="TreeGrafter"/>
</dbReference>
<dbReference type="OrthoDB" id="107372at2759"/>
<dbReference type="PIRSF" id="PIRSF038074">
    <property type="entry name" value="Peroxisome_assembly_p12"/>
    <property type="match status" value="1"/>
</dbReference>
<keyword evidence="5" id="KW-0812">Transmembrane</keyword>
<evidence type="ECO:0000256" key="7">
    <source>
        <dbReference type="ARBA" id="ARBA00022771"/>
    </source>
</evidence>
<dbReference type="PANTHER" id="PTHR12888:SF0">
    <property type="entry name" value="PEROXISOME ASSEMBLY PROTEIN 12"/>
    <property type="match status" value="1"/>
</dbReference>
<evidence type="ECO:0000256" key="8">
    <source>
        <dbReference type="ARBA" id="ARBA00022833"/>
    </source>
</evidence>
<protein>
    <submittedName>
        <fullName evidence="15">Peroxisomal protein importer family</fullName>
    </submittedName>
</protein>
<evidence type="ECO:0000256" key="12">
    <source>
        <dbReference type="ARBA" id="ARBA00023140"/>
    </source>
</evidence>
<evidence type="ECO:0000256" key="10">
    <source>
        <dbReference type="ARBA" id="ARBA00022989"/>
    </source>
</evidence>
<accession>C1E1I7</accession>
<evidence type="ECO:0000259" key="14">
    <source>
        <dbReference type="Pfam" id="PF04757"/>
    </source>
</evidence>
<feature type="region of interest" description="Disordered" evidence="13">
    <location>
        <begin position="146"/>
        <end position="189"/>
    </location>
</feature>
<keyword evidence="11" id="KW-0472">Membrane</keyword>
<dbReference type="GO" id="GO:0005778">
    <property type="term" value="C:peroxisomal membrane"/>
    <property type="evidence" value="ECO:0007669"/>
    <property type="project" value="UniProtKB-SubCell"/>
</dbReference>
<dbReference type="STRING" id="296587.C1E1I7"/>
<keyword evidence="8" id="KW-0862">Zinc</keyword>
<dbReference type="AlphaFoldDB" id="C1E1I7"/>
<dbReference type="SUPFAM" id="SSF57850">
    <property type="entry name" value="RING/U-box"/>
    <property type="match status" value="1"/>
</dbReference>
<keyword evidence="7" id="KW-0863">Zinc-finger</keyword>
<dbReference type="GO" id="GO:0016558">
    <property type="term" value="P:protein import into peroxisome matrix"/>
    <property type="evidence" value="ECO:0007669"/>
    <property type="project" value="InterPro"/>
</dbReference>
<dbReference type="GO" id="GO:0004842">
    <property type="term" value="F:ubiquitin-protein transferase activity"/>
    <property type="evidence" value="ECO:0007669"/>
    <property type="project" value="TreeGrafter"/>
</dbReference>
<comment type="similarity">
    <text evidence="3">Belongs to the pex2/pex10/pex12 family.</text>
</comment>